<dbReference type="Proteomes" id="UP000177579">
    <property type="component" value="Unassembled WGS sequence"/>
</dbReference>
<dbReference type="AlphaFoldDB" id="A0A1F5TQ25"/>
<protein>
    <recommendedName>
        <fullName evidence="3">Polymerase beta nucleotidyltransferase domain-containing protein</fullName>
    </recommendedName>
</protein>
<dbReference type="CDD" id="cd05403">
    <property type="entry name" value="NT_KNTase_like"/>
    <property type="match status" value="1"/>
</dbReference>
<reference evidence="1 2" key="1">
    <citation type="journal article" date="2016" name="Nat. Commun.">
        <title>Thousands of microbial genomes shed light on interconnected biogeochemical processes in an aquifer system.</title>
        <authorList>
            <person name="Anantharaman K."/>
            <person name="Brown C.T."/>
            <person name="Hug L.A."/>
            <person name="Sharon I."/>
            <person name="Castelle C.J."/>
            <person name="Probst A.J."/>
            <person name="Thomas B.C."/>
            <person name="Singh A."/>
            <person name="Wilkins M.J."/>
            <person name="Karaoz U."/>
            <person name="Brodie E.L."/>
            <person name="Williams K.H."/>
            <person name="Hubbard S.S."/>
            <person name="Banfield J.F."/>
        </authorList>
    </citation>
    <scope>NUCLEOTIDE SEQUENCE [LARGE SCALE GENOMIC DNA]</scope>
</reference>
<evidence type="ECO:0000313" key="1">
    <source>
        <dbReference type="EMBL" id="OGF40904.1"/>
    </source>
</evidence>
<dbReference type="InterPro" id="IPR043519">
    <property type="entry name" value="NT_sf"/>
</dbReference>
<dbReference type="EMBL" id="MFGO01000018">
    <property type="protein sequence ID" value="OGF40904.1"/>
    <property type="molecule type" value="Genomic_DNA"/>
</dbReference>
<evidence type="ECO:0008006" key="3">
    <source>
        <dbReference type="Google" id="ProtNLM"/>
    </source>
</evidence>
<name>A0A1F5TQ25_9BACT</name>
<sequence>MNKDESLIIEKLKRIPYCIGIIYAGSRIEGNYTETSDYDFTVLIEKGESYYKIFYYKDLLIDVCCATIEVIIKQDFDRNKVANAELFILAYGKIVFDKIGQMSAIQKQAKKIWALGPIKDKKEAGYLCTMFLYTLNKEKSELAHYEWNVITNKAVKLFFELHNTWLPKPFQIETKIKELDRDFFKFFEMAYLSKLEDRINLTKKMIEYLIKKFNLPQTREIYFLKDEN</sequence>
<dbReference type="Gene3D" id="3.30.460.10">
    <property type="entry name" value="Beta Polymerase, domain 2"/>
    <property type="match status" value="1"/>
</dbReference>
<organism evidence="1 2">
    <name type="scientific">Candidatus Falkowbacteria bacterium RIFOXYD2_FULL_34_120</name>
    <dbReference type="NCBI Taxonomy" id="1798007"/>
    <lineage>
        <taxon>Bacteria</taxon>
        <taxon>Candidatus Falkowiibacteriota</taxon>
    </lineage>
</organism>
<gene>
    <name evidence="1" type="ORF">A2531_04020</name>
</gene>
<evidence type="ECO:0000313" key="2">
    <source>
        <dbReference type="Proteomes" id="UP000177579"/>
    </source>
</evidence>
<comment type="caution">
    <text evidence="1">The sequence shown here is derived from an EMBL/GenBank/DDBJ whole genome shotgun (WGS) entry which is preliminary data.</text>
</comment>
<dbReference type="SUPFAM" id="SSF81301">
    <property type="entry name" value="Nucleotidyltransferase"/>
    <property type="match status" value="1"/>
</dbReference>
<accession>A0A1F5TQ25</accession>
<proteinExistence type="predicted"/>